<sequence length="133" mass="13927">MALGPGPGPVRVAASVPERPERPERPEVRRRPARPHSWSGPGMRSLPEVAWLLGHGSGDDRRTHLEVLVTKWGGGLEVVLQGSGGQTAPALMGGDHRTHLEVLVTEWGGGPVVALRGCGEQTALALTGGGRCP</sequence>
<reference evidence="2" key="1">
    <citation type="journal article" date="2022" name="bioRxiv">
        <title>Sequencing and chromosome-scale assembly of the giantPleurodeles waltlgenome.</title>
        <authorList>
            <person name="Brown T."/>
            <person name="Elewa A."/>
            <person name="Iarovenko S."/>
            <person name="Subramanian E."/>
            <person name="Araus A.J."/>
            <person name="Petzold A."/>
            <person name="Susuki M."/>
            <person name="Suzuki K.-i.T."/>
            <person name="Hayashi T."/>
            <person name="Toyoda A."/>
            <person name="Oliveira C."/>
            <person name="Osipova E."/>
            <person name="Leigh N.D."/>
            <person name="Simon A."/>
            <person name="Yun M.H."/>
        </authorList>
    </citation>
    <scope>NUCLEOTIDE SEQUENCE</scope>
    <source>
        <strain evidence="2">20211129_DDA</strain>
        <tissue evidence="2">Liver</tissue>
    </source>
</reference>
<protein>
    <submittedName>
        <fullName evidence="2">Uncharacterized protein</fullName>
    </submittedName>
</protein>
<evidence type="ECO:0000313" key="3">
    <source>
        <dbReference type="Proteomes" id="UP001066276"/>
    </source>
</evidence>
<dbReference type="AlphaFoldDB" id="A0AAV7WL74"/>
<evidence type="ECO:0000313" key="2">
    <source>
        <dbReference type="EMBL" id="KAJ1213476.1"/>
    </source>
</evidence>
<proteinExistence type="predicted"/>
<evidence type="ECO:0000256" key="1">
    <source>
        <dbReference type="SAM" id="MobiDB-lite"/>
    </source>
</evidence>
<organism evidence="2 3">
    <name type="scientific">Pleurodeles waltl</name>
    <name type="common">Iberian ribbed newt</name>
    <dbReference type="NCBI Taxonomy" id="8319"/>
    <lineage>
        <taxon>Eukaryota</taxon>
        <taxon>Metazoa</taxon>
        <taxon>Chordata</taxon>
        <taxon>Craniata</taxon>
        <taxon>Vertebrata</taxon>
        <taxon>Euteleostomi</taxon>
        <taxon>Amphibia</taxon>
        <taxon>Batrachia</taxon>
        <taxon>Caudata</taxon>
        <taxon>Salamandroidea</taxon>
        <taxon>Salamandridae</taxon>
        <taxon>Pleurodelinae</taxon>
        <taxon>Pleurodeles</taxon>
    </lineage>
</organism>
<dbReference type="EMBL" id="JANPWB010000001">
    <property type="protein sequence ID" value="KAJ1213476.1"/>
    <property type="molecule type" value="Genomic_DNA"/>
</dbReference>
<feature type="region of interest" description="Disordered" evidence="1">
    <location>
        <begin position="1"/>
        <end position="44"/>
    </location>
</feature>
<comment type="caution">
    <text evidence="2">The sequence shown here is derived from an EMBL/GenBank/DDBJ whole genome shotgun (WGS) entry which is preliminary data.</text>
</comment>
<feature type="compositionally biased region" description="Basic and acidic residues" evidence="1">
    <location>
        <begin position="18"/>
        <end position="30"/>
    </location>
</feature>
<accession>A0AAV7WL74</accession>
<gene>
    <name evidence="2" type="ORF">NDU88_001113</name>
</gene>
<keyword evidence="3" id="KW-1185">Reference proteome</keyword>
<dbReference type="Proteomes" id="UP001066276">
    <property type="component" value="Chromosome 1_1"/>
</dbReference>
<name>A0AAV7WL74_PLEWA</name>